<dbReference type="InterPro" id="IPR013424">
    <property type="entry name" value="Ice-binding_C"/>
</dbReference>
<organism evidence="4 5">
    <name type="scientific">Roseateles agri</name>
    <dbReference type="NCBI Taxonomy" id="3098619"/>
    <lineage>
        <taxon>Bacteria</taxon>
        <taxon>Pseudomonadati</taxon>
        <taxon>Pseudomonadota</taxon>
        <taxon>Betaproteobacteria</taxon>
        <taxon>Burkholderiales</taxon>
        <taxon>Sphaerotilaceae</taxon>
        <taxon>Roseateles</taxon>
    </lineage>
</organism>
<dbReference type="RefSeq" id="WP_320421677.1">
    <property type="nucleotide sequence ID" value="NZ_JAXCLA010000002.1"/>
</dbReference>
<protein>
    <submittedName>
        <fullName evidence="4">PEP-CTERM sorting domain-containing protein</fullName>
    </submittedName>
</protein>
<name>A0ABU5DDD1_9BURK</name>
<dbReference type="Proteomes" id="UP001285263">
    <property type="component" value="Unassembled WGS sequence"/>
</dbReference>
<comment type="caution">
    <text evidence="4">The sequence shown here is derived from an EMBL/GenBank/DDBJ whole genome shotgun (WGS) entry which is preliminary data.</text>
</comment>
<keyword evidence="1" id="KW-0472">Membrane</keyword>
<feature type="chain" id="PRO_5047219925" evidence="2">
    <location>
        <begin position="23"/>
        <end position="224"/>
    </location>
</feature>
<reference evidence="4 5" key="1">
    <citation type="submission" date="2023-11" db="EMBL/GenBank/DDBJ databases">
        <title>Paucibacter sp. nov., isolated from fresh soil in Korea.</title>
        <authorList>
            <person name="Le N.T.T."/>
        </authorList>
    </citation>
    <scope>NUCLEOTIDE SEQUENCE [LARGE SCALE GENOMIC DNA]</scope>
    <source>
        <strain evidence="4 5">R3-3</strain>
    </source>
</reference>
<gene>
    <name evidence="4" type="ORF">SNE35_04555</name>
</gene>
<evidence type="ECO:0000256" key="1">
    <source>
        <dbReference type="SAM" id="Phobius"/>
    </source>
</evidence>
<sequence length="224" mass="22847">MKTPFLALALAASALLSSQANATVYAGVNFPAGSISFADEFVSRSYPTAAQAPDQYNNHPEASLGVPNYVSGGGCTAKTQPCTFMSLGNGGSAIWRFTDNVLVPDGTSNYDLAVFEVGPSVEPMYVAVSKDGVNWSNVGALGGSTSAVDLDSYGFTAADHFSYVRLTDANPNHLTTGGGSSGADIDAIGAISTLPVAAVPEPATVALMLAGLVGIGFSARRKAR</sequence>
<keyword evidence="2" id="KW-0732">Signal</keyword>
<evidence type="ECO:0000256" key="2">
    <source>
        <dbReference type="SAM" id="SignalP"/>
    </source>
</evidence>
<keyword evidence="1" id="KW-1133">Transmembrane helix</keyword>
<feature type="domain" description="Ice-binding protein C-terminal" evidence="3">
    <location>
        <begin position="198"/>
        <end position="222"/>
    </location>
</feature>
<keyword evidence="5" id="KW-1185">Reference proteome</keyword>
<evidence type="ECO:0000313" key="5">
    <source>
        <dbReference type="Proteomes" id="UP001285263"/>
    </source>
</evidence>
<evidence type="ECO:0000313" key="4">
    <source>
        <dbReference type="EMBL" id="MDY0743760.1"/>
    </source>
</evidence>
<dbReference type="NCBIfam" id="TIGR02595">
    <property type="entry name" value="PEP_CTERM"/>
    <property type="match status" value="1"/>
</dbReference>
<feature type="transmembrane region" description="Helical" evidence="1">
    <location>
        <begin position="202"/>
        <end position="219"/>
    </location>
</feature>
<keyword evidence="1" id="KW-0812">Transmembrane</keyword>
<accession>A0ABU5DDD1</accession>
<dbReference type="Pfam" id="PF07589">
    <property type="entry name" value="PEP-CTERM"/>
    <property type="match status" value="1"/>
</dbReference>
<dbReference type="EMBL" id="JAXCLA010000002">
    <property type="protein sequence ID" value="MDY0743760.1"/>
    <property type="molecule type" value="Genomic_DNA"/>
</dbReference>
<proteinExistence type="predicted"/>
<evidence type="ECO:0000259" key="3">
    <source>
        <dbReference type="Pfam" id="PF07589"/>
    </source>
</evidence>
<feature type="signal peptide" evidence="2">
    <location>
        <begin position="1"/>
        <end position="22"/>
    </location>
</feature>